<name>A0A0F9DK67_9ZZZZ</name>
<proteinExistence type="predicted"/>
<gene>
    <name evidence="1" type="ORF">LCGC14_2536180</name>
</gene>
<dbReference type="AlphaFoldDB" id="A0A0F9DK67"/>
<sequence length="33" mass="4070">HIFISFVSNRKEDKEAYLIQFIFFLLIGQFKNY</sequence>
<evidence type="ECO:0000313" key="1">
    <source>
        <dbReference type="EMBL" id="KKL12398.1"/>
    </source>
</evidence>
<accession>A0A0F9DK67</accession>
<organism evidence="1">
    <name type="scientific">marine sediment metagenome</name>
    <dbReference type="NCBI Taxonomy" id="412755"/>
    <lineage>
        <taxon>unclassified sequences</taxon>
        <taxon>metagenomes</taxon>
        <taxon>ecological metagenomes</taxon>
    </lineage>
</organism>
<protein>
    <submittedName>
        <fullName evidence="1">Uncharacterized protein</fullName>
    </submittedName>
</protein>
<reference evidence="1" key="1">
    <citation type="journal article" date="2015" name="Nature">
        <title>Complex archaea that bridge the gap between prokaryotes and eukaryotes.</title>
        <authorList>
            <person name="Spang A."/>
            <person name="Saw J.H."/>
            <person name="Jorgensen S.L."/>
            <person name="Zaremba-Niedzwiedzka K."/>
            <person name="Martijn J."/>
            <person name="Lind A.E."/>
            <person name="van Eijk R."/>
            <person name="Schleper C."/>
            <person name="Guy L."/>
            <person name="Ettema T.J."/>
        </authorList>
    </citation>
    <scope>NUCLEOTIDE SEQUENCE</scope>
</reference>
<dbReference type="EMBL" id="LAZR01041274">
    <property type="protein sequence ID" value="KKL12398.1"/>
    <property type="molecule type" value="Genomic_DNA"/>
</dbReference>
<feature type="non-terminal residue" evidence="1">
    <location>
        <position position="1"/>
    </location>
</feature>
<comment type="caution">
    <text evidence="1">The sequence shown here is derived from an EMBL/GenBank/DDBJ whole genome shotgun (WGS) entry which is preliminary data.</text>
</comment>